<sequence>MDSLKERGHARPLGHLENYFSITQRQKLYANFSMYCELSKPCSPKQLAYALRSICLQNPILVHQVLPKHWPNHLEYYASDEFLAQPTLQHEDMRLLDNVLLSDIVMNEQEEYGTVVSEAIEEFSQNGGQYSKKIFDIIADIRIPYGDPLKPNWRLLCFPEGESNLWRKFIYITNHCSSDGRSAANLMRDLSEQLNHVPETLPDSDIIFNYSSDYEGLRKLPDPIENRIDYKPPISYLLQLLSSSYVRDYLGYYSKGPLVTRIDEVGENKTYYSYFLNFSAEQMKTIKQKLKSRLPGCTMTPFLQACWLTSMYKSGRVFSKSMREWFFDVVITMNTAQMLPDDPELRSMYKYGSNVGGTRYNYLISSFNVGEDKDAFWSLVDYYQGVFNSAMEKKHYLFPLGALMLDSLREKSNMDKVIMDDLLGKPRQGVILSNVGYFQQKKETDGYYVRDLVFAQSLGSLRHTFVCNSCTTDVGGMNIVACAAQGSVASEHDWADVCELFKEQTLAL</sequence>
<organism evidence="1 2">
    <name type="scientific">Lachancea thermotolerans (strain ATCC 56472 / CBS 6340 / NRRL Y-8284)</name>
    <name type="common">Yeast</name>
    <name type="synonym">Kluyveromyces thermotolerans</name>
    <dbReference type="NCBI Taxonomy" id="559295"/>
    <lineage>
        <taxon>Eukaryota</taxon>
        <taxon>Fungi</taxon>
        <taxon>Dikarya</taxon>
        <taxon>Ascomycota</taxon>
        <taxon>Saccharomycotina</taxon>
        <taxon>Saccharomycetes</taxon>
        <taxon>Saccharomycetales</taxon>
        <taxon>Saccharomycetaceae</taxon>
        <taxon>Lachancea</taxon>
    </lineage>
</organism>
<dbReference type="Pfam" id="PF07247">
    <property type="entry name" value="AATase"/>
    <property type="match status" value="1"/>
</dbReference>
<gene>
    <name evidence="1" type="ordered locus">KLTH0C11440g</name>
</gene>
<keyword evidence="2" id="KW-1185">Reference proteome</keyword>
<dbReference type="HOGENOM" id="CLU_043707_0_0_1"/>
<dbReference type="PANTHER" id="PTHR28037">
    <property type="entry name" value="ALCOHOL O-ACETYLTRANSFERASE 1-RELATED"/>
    <property type="match status" value="1"/>
</dbReference>
<dbReference type="EMBL" id="CU928167">
    <property type="protein sequence ID" value="CAR22274.1"/>
    <property type="molecule type" value="Genomic_DNA"/>
</dbReference>
<accession>C5DER3</accession>
<dbReference type="InParanoid" id="C5DER3"/>
<dbReference type="KEGG" id="lth:KLTH0C11440g"/>
<evidence type="ECO:0000313" key="1">
    <source>
        <dbReference type="EMBL" id="CAR22274.1"/>
    </source>
</evidence>
<name>C5DER3_LACTC</name>
<evidence type="ECO:0000313" key="2">
    <source>
        <dbReference type="Proteomes" id="UP000002036"/>
    </source>
</evidence>
<dbReference type="AlphaFoldDB" id="C5DER3"/>
<dbReference type="GO" id="GO:0008080">
    <property type="term" value="F:N-acetyltransferase activity"/>
    <property type="evidence" value="ECO:0007669"/>
    <property type="project" value="TreeGrafter"/>
</dbReference>
<dbReference type="GeneID" id="8291599"/>
<protein>
    <submittedName>
        <fullName evidence="1">KLTH0C11440p</fullName>
    </submittedName>
</protein>
<dbReference type="OMA" id="HLENYFA"/>
<proteinExistence type="predicted"/>
<dbReference type="InterPro" id="IPR052058">
    <property type="entry name" value="Alcohol_O-acetyltransferase"/>
</dbReference>
<dbReference type="PANTHER" id="PTHR28037:SF1">
    <property type="entry name" value="ALCOHOL O-ACETYLTRANSFERASE 1-RELATED"/>
    <property type="match status" value="1"/>
</dbReference>
<dbReference type="InterPro" id="IPR010828">
    <property type="entry name" value="Atf2/Sli1-like"/>
</dbReference>
<dbReference type="RefSeq" id="XP_002552712.1">
    <property type="nucleotide sequence ID" value="XM_002552666.1"/>
</dbReference>
<dbReference type="FunCoup" id="C5DER3">
    <property type="interactions" value="51"/>
</dbReference>
<dbReference type="eggNOG" id="ENOG502QTAU">
    <property type="taxonomic scope" value="Eukaryota"/>
</dbReference>
<reference evidence="1 2" key="1">
    <citation type="journal article" date="2009" name="Genome Res.">
        <title>Comparative genomics of protoploid Saccharomycetaceae.</title>
        <authorList>
            <consortium name="The Genolevures Consortium"/>
            <person name="Souciet J.-L."/>
            <person name="Dujon B."/>
            <person name="Gaillardin C."/>
            <person name="Johnston M."/>
            <person name="Baret P.V."/>
            <person name="Cliften P."/>
            <person name="Sherman D.J."/>
            <person name="Weissenbach J."/>
            <person name="Westhof E."/>
            <person name="Wincker P."/>
            <person name="Jubin C."/>
            <person name="Poulain J."/>
            <person name="Barbe V."/>
            <person name="Segurens B."/>
            <person name="Artiguenave F."/>
            <person name="Anthouard V."/>
            <person name="Vacherie B."/>
            <person name="Val M.-E."/>
            <person name="Fulton R.S."/>
            <person name="Minx P."/>
            <person name="Wilson R."/>
            <person name="Durrens P."/>
            <person name="Jean G."/>
            <person name="Marck C."/>
            <person name="Martin T."/>
            <person name="Nikolski M."/>
            <person name="Rolland T."/>
            <person name="Seret M.-L."/>
            <person name="Casaregola S."/>
            <person name="Despons L."/>
            <person name="Fairhead C."/>
            <person name="Fischer G."/>
            <person name="Lafontaine I."/>
            <person name="Leh V."/>
            <person name="Lemaire M."/>
            <person name="de Montigny J."/>
            <person name="Neuveglise C."/>
            <person name="Thierry A."/>
            <person name="Blanc-Lenfle I."/>
            <person name="Bleykasten C."/>
            <person name="Diffels J."/>
            <person name="Fritsch E."/>
            <person name="Frangeul L."/>
            <person name="Goeffon A."/>
            <person name="Jauniaux N."/>
            <person name="Kachouri-Lafond R."/>
            <person name="Payen C."/>
            <person name="Potier S."/>
            <person name="Pribylova L."/>
            <person name="Ozanne C."/>
            <person name="Richard G.-F."/>
            <person name="Sacerdot C."/>
            <person name="Straub M.-L."/>
            <person name="Talla E."/>
        </authorList>
    </citation>
    <scope>NUCLEOTIDE SEQUENCE [LARGE SCALE GENOMIC DNA]</scope>
    <source>
        <strain evidence="2">ATCC 56472 / CBS 6340 / NRRL Y-8284</strain>
    </source>
</reference>
<dbReference type="OrthoDB" id="3979966at2759"/>
<dbReference type="STRING" id="559295.C5DER3"/>
<dbReference type="Proteomes" id="UP000002036">
    <property type="component" value="Chromosome C"/>
</dbReference>